<name>C5KZQ9_PERM5</name>
<dbReference type="InParanoid" id="C5KZQ9"/>
<feature type="compositionally biased region" description="Basic and acidic residues" evidence="2">
    <location>
        <begin position="375"/>
        <end position="385"/>
    </location>
</feature>
<keyword evidence="1" id="KW-0175">Coiled coil</keyword>
<evidence type="ECO:0000256" key="1">
    <source>
        <dbReference type="SAM" id="Coils"/>
    </source>
</evidence>
<feature type="non-terminal residue" evidence="3">
    <location>
        <position position="1"/>
    </location>
</feature>
<feature type="region of interest" description="Disordered" evidence="2">
    <location>
        <begin position="366"/>
        <end position="385"/>
    </location>
</feature>
<keyword evidence="4" id="KW-1185">Reference proteome</keyword>
<organism evidence="4">
    <name type="scientific">Perkinsus marinus (strain ATCC 50983 / TXsc)</name>
    <dbReference type="NCBI Taxonomy" id="423536"/>
    <lineage>
        <taxon>Eukaryota</taxon>
        <taxon>Sar</taxon>
        <taxon>Alveolata</taxon>
        <taxon>Perkinsozoa</taxon>
        <taxon>Perkinsea</taxon>
        <taxon>Perkinsida</taxon>
        <taxon>Perkinsidae</taxon>
        <taxon>Perkinsus</taxon>
    </lineage>
</organism>
<dbReference type="Proteomes" id="UP000007800">
    <property type="component" value="Unassembled WGS sequence"/>
</dbReference>
<evidence type="ECO:0000313" key="4">
    <source>
        <dbReference type="Proteomes" id="UP000007800"/>
    </source>
</evidence>
<accession>C5KZQ9</accession>
<dbReference type="GeneID" id="9038313"/>
<dbReference type="AlphaFoldDB" id="C5KZQ9"/>
<sequence>RGLSDQTDAKTEASKPPTTSSVAEPATETEAKRINAAVINGRRTSAVPSMKPGCKEVAPERMSKMNQEVEDNAVNELNSELKELLQEARLSEERYNCIKRELAFIWAETRCRLAPLLVEIDTLRDLNRSRSGLIAEAKRLVHSLREELLDKEISLRQLQNEKEQLELDLRLVDDDARFFEEELTRLQTRVERAQAEADATFIREEMANLEAGGGDEDDDEYGDASEEEDEDDDEDENEDKDKEEDNDDDDDDEYDECEENSSEEEEIDNYECDEDNSSSDLAGNSGIAARKNLEQFLEMMMELEQLKLEAQAADELNQLAEARTRLLYGDRKLAFPSGFVSPSMLKRSVLRQALEKDESVRLNVFEKKLKHHNERHNENDGTKDK</sequence>
<evidence type="ECO:0000256" key="2">
    <source>
        <dbReference type="SAM" id="MobiDB-lite"/>
    </source>
</evidence>
<protein>
    <submittedName>
        <fullName evidence="3">Uncharacterized protein</fullName>
    </submittedName>
</protein>
<reference evidence="3 4" key="1">
    <citation type="submission" date="2008-07" db="EMBL/GenBank/DDBJ databases">
        <authorList>
            <person name="El-Sayed N."/>
            <person name="Caler E."/>
            <person name="Inman J."/>
            <person name="Amedeo P."/>
            <person name="Hass B."/>
            <person name="Wortman J."/>
        </authorList>
    </citation>
    <scope>NUCLEOTIDE SEQUENCE [LARGE SCALE GENOMIC DNA]</scope>
    <source>
        <strain evidence="4">ATCC 50983 / TXsc</strain>
    </source>
</reference>
<evidence type="ECO:0000313" key="3">
    <source>
        <dbReference type="EMBL" id="EER10033.1"/>
    </source>
</evidence>
<dbReference type="RefSeq" id="XP_002778238.1">
    <property type="nucleotide sequence ID" value="XM_002778192.1"/>
</dbReference>
<feature type="region of interest" description="Disordered" evidence="2">
    <location>
        <begin position="1"/>
        <end position="31"/>
    </location>
</feature>
<dbReference type="EMBL" id="GG677900">
    <property type="protein sequence ID" value="EER10033.1"/>
    <property type="molecule type" value="Genomic_DNA"/>
</dbReference>
<gene>
    <name evidence="3" type="ORF">Pmar_PMAR018134</name>
</gene>
<proteinExistence type="predicted"/>
<dbReference type="OMA" id="YDECEEN"/>
<feature type="coiled-coil region" evidence="1">
    <location>
        <begin position="293"/>
        <end position="325"/>
    </location>
</feature>
<feature type="compositionally biased region" description="Acidic residues" evidence="2">
    <location>
        <begin position="213"/>
        <end position="277"/>
    </location>
</feature>
<feature type="region of interest" description="Disordered" evidence="2">
    <location>
        <begin position="207"/>
        <end position="285"/>
    </location>
</feature>
<feature type="coiled-coil region" evidence="1">
    <location>
        <begin position="67"/>
        <end position="101"/>
    </location>
</feature>